<dbReference type="Pfam" id="PF03476">
    <property type="entry name" value="MOSC_N"/>
    <property type="match status" value="1"/>
</dbReference>
<organism evidence="2 3">
    <name type="scientific">Pedococcus dokdonensis</name>
    <dbReference type="NCBI Taxonomy" id="443156"/>
    <lineage>
        <taxon>Bacteria</taxon>
        <taxon>Bacillati</taxon>
        <taxon>Actinomycetota</taxon>
        <taxon>Actinomycetes</taxon>
        <taxon>Micrococcales</taxon>
        <taxon>Intrasporangiaceae</taxon>
        <taxon>Pedococcus</taxon>
    </lineage>
</organism>
<evidence type="ECO:0000313" key="3">
    <source>
        <dbReference type="Proteomes" id="UP000199077"/>
    </source>
</evidence>
<dbReference type="InterPro" id="IPR005302">
    <property type="entry name" value="MoCF_Sase_C"/>
</dbReference>
<dbReference type="InterPro" id="IPR011037">
    <property type="entry name" value="Pyrv_Knase-like_insert_dom_sf"/>
</dbReference>
<name>A0A1H0TN67_9MICO</name>
<dbReference type="SUPFAM" id="SSF141673">
    <property type="entry name" value="MOSC N-terminal domain-like"/>
    <property type="match status" value="1"/>
</dbReference>
<reference evidence="3" key="1">
    <citation type="submission" date="2016-10" db="EMBL/GenBank/DDBJ databases">
        <authorList>
            <person name="Varghese N."/>
            <person name="Submissions S."/>
        </authorList>
    </citation>
    <scope>NUCLEOTIDE SEQUENCE [LARGE SCALE GENOMIC DNA]</scope>
    <source>
        <strain evidence="3">DSM 22329</strain>
    </source>
</reference>
<gene>
    <name evidence="2" type="ORF">SAMN04489867_2882</name>
</gene>
<dbReference type="SUPFAM" id="SSF50800">
    <property type="entry name" value="PK beta-barrel domain-like"/>
    <property type="match status" value="1"/>
</dbReference>
<dbReference type="GO" id="GO:0003824">
    <property type="term" value="F:catalytic activity"/>
    <property type="evidence" value="ECO:0007669"/>
    <property type="project" value="InterPro"/>
</dbReference>
<dbReference type="RefSeq" id="WP_091786829.1">
    <property type="nucleotide sequence ID" value="NZ_LT629711.1"/>
</dbReference>
<dbReference type="STRING" id="443156.SAMN04489867_2882"/>
<dbReference type="OrthoDB" id="9793178at2"/>
<dbReference type="AlphaFoldDB" id="A0A1H0TN67"/>
<protein>
    <submittedName>
        <fullName evidence="2">MOSC N-terminal beta barrel domain-containing protein</fullName>
    </submittedName>
</protein>
<dbReference type="PROSITE" id="PS51340">
    <property type="entry name" value="MOSC"/>
    <property type="match status" value="1"/>
</dbReference>
<accession>A0A1H0TN67</accession>
<keyword evidence="3" id="KW-1185">Reference proteome</keyword>
<dbReference type="GO" id="GO:0030151">
    <property type="term" value="F:molybdenum ion binding"/>
    <property type="evidence" value="ECO:0007669"/>
    <property type="project" value="InterPro"/>
</dbReference>
<dbReference type="EMBL" id="LT629711">
    <property type="protein sequence ID" value="SDP54996.1"/>
    <property type="molecule type" value="Genomic_DNA"/>
</dbReference>
<dbReference type="Proteomes" id="UP000199077">
    <property type="component" value="Chromosome I"/>
</dbReference>
<dbReference type="Pfam" id="PF03473">
    <property type="entry name" value="MOSC"/>
    <property type="match status" value="1"/>
</dbReference>
<evidence type="ECO:0000313" key="2">
    <source>
        <dbReference type="EMBL" id="SDP54996.1"/>
    </source>
</evidence>
<dbReference type="InterPro" id="IPR005303">
    <property type="entry name" value="MOCOS_middle"/>
</dbReference>
<feature type="domain" description="MOSC" evidence="1">
    <location>
        <begin position="107"/>
        <end position="255"/>
    </location>
</feature>
<dbReference type="GO" id="GO:0030170">
    <property type="term" value="F:pyridoxal phosphate binding"/>
    <property type="evidence" value="ECO:0007669"/>
    <property type="project" value="InterPro"/>
</dbReference>
<sequence length="259" mass="27538">MQVLRLGYAAVKGTRHLTRERVSLTPDGVAGDRAFCLVDPATGRVLKTVENPSLTSIEARTDDDGTLRLRFPDGTEIRGRLDAEDGEPITADAESSLDYWGRAVTARLLDGPHAAAVTAYLGLPVRLAATDPGDVVWAGAVSLVTTGELARLGERLRASGGTAPEALDERFRATITLDTDADPLPGTLLRIGSATVEVGRRIDRCAVVDVDPSTGRRSEPVLAHLERHDGLLTFGVDARVVEPGRIEVGDLATPANPQH</sequence>
<evidence type="ECO:0000259" key="1">
    <source>
        <dbReference type="PROSITE" id="PS51340"/>
    </source>
</evidence>
<proteinExistence type="predicted"/>